<proteinExistence type="inferred from homology"/>
<reference evidence="7" key="1">
    <citation type="journal article" date="2015" name="BMC Genomics">
        <title>Genomic and transcriptomic analysis of the endophytic fungus Pestalotiopsis fici reveals its lifestyle and high potential for synthesis of natural products.</title>
        <authorList>
            <person name="Wang X."/>
            <person name="Zhang X."/>
            <person name="Liu L."/>
            <person name="Xiang M."/>
            <person name="Wang W."/>
            <person name="Sun X."/>
            <person name="Che Y."/>
            <person name="Guo L."/>
            <person name="Liu G."/>
            <person name="Guo L."/>
            <person name="Wang C."/>
            <person name="Yin W.B."/>
            <person name="Stadler M."/>
            <person name="Zhang X."/>
            <person name="Liu X."/>
        </authorList>
    </citation>
    <scope>NUCLEOTIDE SEQUENCE [LARGE SCALE GENOMIC DNA]</scope>
    <source>
        <strain evidence="7">W106-1 / CGMCC3.15140</strain>
    </source>
</reference>
<dbReference type="Proteomes" id="UP000030651">
    <property type="component" value="Unassembled WGS sequence"/>
</dbReference>
<dbReference type="Gene3D" id="1.20.140.10">
    <property type="entry name" value="Butyryl-CoA Dehydrogenase, subunit A, domain 3"/>
    <property type="match status" value="1"/>
</dbReference>
<evidence type="ECO:0000259" key="5">
    <source>
        <dbReference type="Pfam" id="PF18158"/>
    </source>
</evidence>
<evidence type="ECO:0008006" key="8">
    <source>
        <dbReference type="Google" id="ProtNLM"/>
    </source>
</evidence>
<accession>W3X5N3</accession>
<keyword evidence="3" id="KW-0274">FAD</keyword>
<organism evidence="6 7">
    <name type="scientific">Pestalotiopsis fici (strain W106-1 / CGMCC3.15140)</name>
    <dbReference type="NCBI Taxonomy" id="1229662"/>
    <lineage>
        <taxon>Eukaryota</taxon>
        <taxon>Fungi</taxon>
        <taxon>Dikarya</taxon>
        <taxon>Ascomycota</taxon>
        <taxon>Pezizomycotina</taxon>
        <taxon>Sordariomycetes</taxon>
        <taxon>Xylariomycetidae</taxon>
        <taxon>Amphisphaeriales</taxon>
        <taxon>Sporocadaceae</taxon>
        <taxon>Pestalotiopsis</taxon>
    </lineage>
</organism>
<dbReference type="InterPro" id="IPR009100">
    <property type="entry name" value="AcylCoA_DH/oxidase_NM_dom_sf"/>
</dbReference>
<keyword evidence="2" id="KW-0285">Flavoprotein</keyword>
<dbReference type="InParanoid" id="W3X5N3"/>
<dbReference type="eggNOG" id="KOG0137">
    <property type="taxonomic scope" value="Eukaryota"/>
</dbReference>
<feature type="domain" description="Acyl-CoA dehydrogenase/oxidase C-terminal" evidence="4">
    <location>
        <begin position="447"/>
        <end position="514"/>
    </location>
</feature>
<dbReference type="InterPro" id="IPR036250">
    <property type="entry name" value="AcylCo_DH-like_C"/>
</dbReference>
<dbReference type="OMA" id="FQGAMFM"/>
<evidence type="ECO:0000256" key="3">
    <source>
        <dbReference type="ARBA" id="ARBA00022827"/>
    </source>
</evidence>
<dbReference type="KEGG" id="pfy:PFICI_06362"/>
<dbReference type="Pfam" id="PF18158">
    <property type="entry name" value="AidB_N"/>
    <property type="match status" value="1"/>
</dbReference>
<dbReference type="InterPro" id="IPR041504">
    <property type="entry name" value="AidB_N"/>
</dbReference>
<sequence length="644" mass="70168">MEKASATRGFFQEVPVLSNQFHEDPSIQRVLKLFVPGQVLQGAASEIEQLCDEALSPQVLEWVTDAEKNQPYITGGGKNAFGRPVDTKLVVTEGWKKLQDRGFENGFSAQGYEQGLGQYTRVLQYMRLLLWEGSSANTSCPQAMQDGASRLLQRQLTGQGRKLSPVEKRVFENAFVHLTSRDPSKAWTSGQWMTERPGGSDVSKTETIASYAPVSTSDGFSPQCSPSEDIPLGPWTISGFKWFSSATDSNMTILLAQTSPGKGLSAFYAPMRRWNPNLAVSAGGKKGGMELNGVRITRLKNKMGTKSLPTAELELDGMRGWLIGEEGKGIREITTILTITRIRSAIGGLGYLSRSLAVARAFARVREVGAGRGARIRLSDSPLHMRTLSDMTIEYHGLMLLTFYGTYVMGIDEHGAASPSSSPPGSVPVAIQRLAPSSPSRATALLRVLTPVIKAYVCKNSIYLIYACMESLGGVGYLENSETEHVNLARLFRDACVLSIWEGTTDVLSTDFVRALKHPREGPESLAALDALIEAGLEGKAQGTVLAQRWAKTKSTMQGTAQEDLMSSARDLVWETAEILIGSLYLVDAGLDGDARIKEMCWRFLSTKRLTEQNAGGQYRQIDLVTNQTIVFGSGSSPSLEAKL</sequence>
<evidence type="ECO:0000313" key="6">
    <source>
        <dbReference type="EMBL" id="ETS81360.1"/>
    </source>
</evidence>
<dbReference type="Gene3D" id="2.40.110.20">
    <property type="match status" value="1"/>
</dbReference>
<evidence type="ECO:0000256" key="1">
    <source>
        <dbReference type="ARBA" id="ARBA00009347"/>
    </source>
</evidence>
<dbReference type="PANTHER" id="PTHR42707:SF2">
    <property type="entry name" value="ACD11 DEHYDROGENASE"/>
    <property type="match status" value="1"/>
</dbReference>
<evidence type="ECO:0000259" key="4">
    <source>
        <dbReference type="Pfam" id="PF00441"/>
    </source>
</evidence>
<dbReference type="GeneID" id="19271375"/>
<dbReference type="OrthoDB" id="10251155at2759"/>
<dbReference type="Pfam" id="PF00441">
    <property type="entry name" value="Acyl-CoA_dh_1"/>
    <property type="match status" value="1"/>
</dbReference>
<name>W3X5N3_PESFW</name>
<feature type="domain" description="Adaptive response protein AidB N-terminal" evidence="5">
    <location>
        <begin position="19"/>
        <end position="157"/>
    </location>
</feature>
<dbReference type="STRING" id="1229662.W3X5N3"/>
<dbReference type="RefSeq" id="XP_007833134.1">
    <property type="nucleotide sequence ID" value="XM_007834943.1"/>
</dbReference>
<dbReference type="SUPFAM" id="SSF56645">
    <property type="entry name" value="Acyl-CoA dehydrogenase NM domain-like"/>
    <property type="match status" value="1"/>
</dbReference>
<dbReference type="GO" id="GO:0003995">
    <property type="term" value="F:acyl-CoA dehydrogenase activity"/>
    <property type="evidence" value="ECO:0007669"/>
    <property type="project" value="TreeGrafter"/>
</dbReference>
<protein>
    <recommendedName>
        <fullName evidence="8">Acyl-CoA dehydrogenase/oxidase C-terminal domain-containing protein</fullName>
    </recommendedName>
</protein>
<keyword evidence="7" id="KW-1185">Reference proteome</keyword>
<gene>
    <name evidence="6" type="ORF">PFICI_06362</name>
</gene>
<comment type="similarity">
    <text evidence="1">Belongs to the acyl-CoA dehydrogenase family.</text>
</comment>
<evidence type="ECO:0000256" key="2">
    <source>
        <dbReference type="ARBA" id="ARBA00022630"/>
    </source>
</evidence>
<dbReference type="InterPro" id="IPR052904">
    <property type="entry name" value="Acyl-CoA_dehydrogenase-like"/>
</dbReference>
<dbReference type="HOGENOM" id="CLU_016513_1_1_1"/>
<dbReference type="PANTHER" id="PTHR42707">
    <property type="entry name" value="ACYL-COA DEHYDROGENASE"/>
    <property type="match status" value="1"/>
</dbReference>
<dbReference type="AlphaFoldDB" id="W3X5N3"/>
<dbReference type="SUPFAM" id="SSF47203">
    <property type="entry name" value="Acyl-CoA dehydrogenase C-terminal domain-like"/>
    <property type="match status" value="1"/>
</dbReference>
<dbReference type="InterPro" id="IPR009075">
    <property type="entry name" value="AcylCo_DH/oxidase_C"/>
</dbReference>
<dbReference type="EMBL" id="KI912112">
    <property type="protein sequence ID" value="ETS81360.1"/>
    <property type="molecule type" value="Genomic_DNA"/>
</dbReference>
<evidence type="ECO:0000313" key="7">
    <source>
        <dbReference type="Proteomes" id="UP000030651"/>
    </source>
</evidence>